<dbReference type="Gene3D" id="3.40.50.1000">
    <property type="entry name" value="HAD superfamily/HAD-like"/>
    <property type="match status" value="1"/>
</dbReference>
<reference evidence="2" key="1">
    <citation type="submission" date="2016-05" db="EMBL/GenBank/DDBJ databases">
        <title>Paenibacillus oryzae. sp. nov., isolated from the rice root.</title>
        <authorList>
            <person name="Zhang J."/>
            <person name="Zhang X."/>
        </authorList>
    </citation>
    <scope>NUCLEOTIDE SEQUENCE [LARGE SCALE GENOMIC DNA]</scope>
    <source>
        <strain evidence="2">KCTC13222</strain>
    </source>
</reference>
<dbReference type="GO" id="GO:0000287">
    <property type="term" value="F:magnesium ion binding"/>
    <property type="evidence" value="ECO:0007669"/>
    <property type="project" value="TreeGrafter"/>
</dbReference>
<proteinExistence type="predicted"/>
<dbReference type="RefSeq" id="WP_065852868.1">
    <property type="nucleotide sequence ID" value="NZ_LYPC01000018.1"/>
</dbReference>
<evidence type="ECO:0008006" key="3">
    <source>
        <dbReference type="Google" id="ProtNLM"/>
    </source>
</evidence>
<dbReference type="STRING" id="512399.A8709_24925"/>
<accession>A0A1C1A267</accession>
<dbReference type="InterPro" id="IPR023214">
    <property type="entry name" value="HAD_sf"/>
</dbReference>
<dbReference type="SUPFAM" id="SSF56784">
    <property type="entry name" value="HAD-like"/>
    <property type="match status" value="1"/>
</dbReference>
<dbReference type="NCBIfam" id="TIGR01484">
    <property type="entry name" value="HAD-SF-IIB"/>
    <property type="match status" value="1"/>
</dbReference>
<organism evidence="1 2">
    <name type="scientific">Paenibacillus pectinilyticus</name>
    <dbReference type="NCBI Taxonomy" id="512399"/>
    <lineage>
        <taxon>Bacteria</taxon>
        <taxon>Bacillati</taxon>
        <taxon>Bacillota</taxon>
        <taxon>Bacilli</taxon>
        <taxon>Bacillales</taxon>
        <taxon>Paenibacillaceae</taxon>
        <taxon>Paenibacillus</taxon>
    </lineage>
</organism>
<dbReference type="SFLD" id="SFLDS00003">
    <property type="entry name" value="Haloacid_Dehalogenase"/>
    <property type="match status" value="1"/>
</dbReference>
<dbReference type="EMBL" id="LYPC01000018">
    <property type="protein sequence ID" value="OCT14629.1"/>
    <property type="molecule type" value="Genomic_DNA"/>
</dbReference>
<dbReference type="AlphaFoldDB" id="A0A1C1A267"/>
<dbReference type="InterPro" id="IPR036412">
    <property type="entry name" value="HAD-like_sf"/>
</dbReference>
<evidence type="ECO:0000313" key="1">
    <source>
        <dbReference type="EMBL" id="OCT14629.1"/>
    </source>
</evidence>
<dbReference type="PANTHER" id="PTHR10000:SF8">
    <property type="entry name" value="HAD SUPERFAMILY HYDROLASE-LIKE, TYPE 3"/>
    <property type="match status" value="1"/>
</dbReference>
<sequence length="274" mass="30529">MIKLIVSDLDGTLLDHHKKVTQREIDTLQQVKESGITLCLASGRMNLEMQRVLQEIDHQAHSVSQNGAFIHLVDGTLLQSKLFEPSLATRVYQLFKDADVVQFICSGDANYIERLSPAADAIQVRMFEPFIVQNDMEQALQEAFPVCKFSLFGSLDILLGLKALLEKELGDQLDIYLSDKDCLDIMPHQVSKGSSLLTLLTHLGLKPEEIACVGDSFNDVSMFRITPHSFAMNSAHPDVKKHASFQVNSVSEVIAHVLAHNEKWTNELKGTTSL</sequence>
<dbReference type="SFLD" id="SFLDG01140">
    <property type="entry name" value="C2.B:_Phosphomannomutase_and_P"/>
    <property type="match status" value="1"/>
</dbReference>
<comment type="caution">
    <text evidence="1">The sequence shown here is derived from an EMBL/GenBank/DDBJ whole genome shotgun (WGS) entry which is preliminary data.</text>
</comment>
<dbReference type="PANTHER" id="PTHR10000">
    <property type="entry name" value="PHOSPHOSERINE PHOSPHATASE"/>
    <property type="match status" value="1"/>
</dbReference>
<dbReference type="GO" id="GO:0016791">
    <property type="term" value="F:phosphatase activity"/>
    <property type="evidence" value="ECO:0007669"/>
    <property type="project" value="TreeGrafter"/>
</dbReference>
<dbReference type="Gene3D" id="3.30.1240.10">
    <property type="match status" value="1"/>
</dbReference>
<keyword evidence="2" id="KW-1185">Reference proteome</keyword>
<dbReference type="InterPro" id="IPR006379">
    <property type="entry name" value="HAD-SF_hydro_IIB"/>
</dbReference>
<evidence type="ECO:0000313" key="2">
    <source>
        <dbReference type="Proteomes" id="UP000093309"/>
    </source>
</evidence>
<dbReference type="Pfam" id="PF08282">
    <property type="entry name" value="Hydrolase_3"/>
    <property type="match status" value="1"/>
</dbReference>
<dbReference type="GO" id="GO:0005829">
    <property type="term" value="C:cytosol"/>
    <property type="evidence" value="ECO:0007669"/>
    <property type="project" value="TreeGrafter"/>
</dbReference>
<name>A0A1C1A267_9BACL</name>
<dbReference type="InterPro" id="IPR000150">
    <property type="entry name" value="Cof"/>
</dbReference>
<dbReference type="Proteomes" id="UP000093309">
    <property type="component" value="Unassembled WGS sequence"/>
</dbReference>
<protein>
    <recommendedName>
        <fullName evidence="3">Hydrolase</fullName>
    </recommendedName>
</protein>
<dbReference type="NCBIfam" id="TIGR00099">
    <property type="entry name" value="Cof-subfamily"/>
    <property type="match status" value="1"/>
</dbReference>
<gene>
    <name evidence="1" type="ORF">A8709_24925</name>
</gene>